<organism evidence="2 3">
    <name type="scientific">Aldrovandia affinis</name>
    <dbReference type="NCBI Taxonomy" id="143900"/>
    <lineage>
        <taxon>Eukaryota</taxon>
        <taxon>Metazoa</taxon>
        <taxon>Chordata</taxon>
        <taxon>Craniata</taxon>
        <taxon>Vertebrata</taxon>
        <taxon>Euteleostomi</taxon>
        <taxon>Actinopterygii</taxon>
        <taxon>Neopterygii</taxon>
        <taxon>Teleostei</taxon>
        <taxon>Notacanthiformes</taxon>
        <taxon>Halosauridae</taxon>
        <taxon>Aldrovandia</taxon>
    </lineage>
</organism>
<evidence type="ECO:0000313" key="2">
    <source>
        <dbReference type="EMBL" id="KAJ8390919.1"/>
    </source>
</evidence>
<dbReference type="EMBL" id="JAINUG010000164">
    <property type="protein sequence ID" value="KAJ8390919.1"/>
    <property type="molecule type" value="Genomic_DNA"/>
</dbReference>
<accession>A0AAD7RV27</accession>
<dbReference type="AlphaFoldDB" id="A0AAD7RV27"/>
<evidence type="ECO:0000256" key="1">
    <source>
        <dbReference type="SAM" id="MobiDB-lite"/>
    </source>
</evidence>
<name>A0AAD7RV27_9TELE</name>
<feature type="region of interest" description="Disordered" evidence="1">
    <location>
        <begin position="74"/>
        <end position="102"/>
    </location>
</feature>
<gene>
    <name evidence="2" type="ORF">AAFF_G00098390</name>
</gene>
<comment type="caution">
    <text evidence="2">The sequence shown here is derived from an EMBL/GenBank/DDBJ whole genome shotgun (WGS) entry which is preliminary data.</text>
</comment>
<sequence length="102" mass="10698">MGSNGGSSETDCSPLPLCRASRETGCLPCHRRLARCGGAHGCGCRSGVRRGGNMYRLVRILLRARLRVLVKSFSTPGDPRAPAERAAGGCRSSPTPAPNMSS</sequence>
<protein>
    <submittedName>
        <fullName evidence="2">Uncharacterized protein</fullName>
    </submittedName>
</protein>
<keyword evidence="3" id="KW-1185">Reference proteome</keyword>
<evidence type="ECO:0000313" key="3">
    <source>
        <dbReference type="Proteomes" id="UP001221898"/>
    </source>
</evidence>
<reference evidence="2" key="1">
    <citation type="journal article" date="2023" name="Science">
        <title>Genome structures resolve the early diversification of teleost fishes.</title>
        <authorList>
            <person name="Parey E."/>
            <person name="Louis A."/>
            <person name="Montfort J."/>
            <person name="Bouchez O."/>
            <person name="Roques C."/>
            <person name="Iampietro C."/>
            <person name="Lluch J."/>
            <person name="Castinel A."/>
            <person name="Donnadieu C."/>
            <person name="Desvignes T."/>
            <person name="Floi Bucao C."/>
            <person name="Jouanno E."/>
            <person name="Wen M."/>
            <person name="Mejri S."/>
            <person name="Dirks R."/>
            <person name="Jansen H."/>
            <person name="Henkel C."/>
            <person name="Chen W.J."/>
            <person name="Zahm M."/>
            <person name="Cabau C."/>
            <person name="Klopp C."/>
            <person name="Thompson A.W."/>
            <person name="Robinson-Rechavi M."/>
            <person name="Braasch I."/>
            <person name="Lecointre G."/>
            <person name="Bobe J."/>
            <person name="Postlethwait J.H."/>
            <person name="Berthelot C."/>
            <person name="Roest Crollius H."/>
            <person name="Guiguen Y."/>
        </authorList>
    </citation>
    <scope>NUCLEOTIDE SEQUENCE</scope>
    <source>
        <strain evidence="2">NC1722</strain>
    </source>
</reference>
<feature type="compositionally biased region" description="Polar residues" evidence="1">
    <location>
        <begin position="92"/>
        <end position="102"/>
    </location>
</feature>
<dbReference type="Proteomes" id="UP001221898">
    <property type="component" value="Unassembled WGS sequence"/>
</dbReference>
<proteinExistence type="predicted"/>